<evidence type="ECO:0000313" key="6">
    <source>
        <dbReference type="Proteomes" id="UP000000814"/>
    </source>
</evidence>
<organism evidence="5 6">
    <name type="scientific">Clostridium acetobutylicum (strain ATCC 824 / DSM 792 / JCM 1419 / IAM 19013 / LMG 5710 / NBRC 13948 / NRRL B-527 / VKM B-1787 / 2291 / W)</name>
    <dbReference type="NCBI Taxonomy" id="272562"/>
    <lineage>
        <taxon>Bacteria</taxon>
        <taxon>Bacillati</taxon>
        <taxon>Bacillota</taxon>
        <taxon>Clostridia</taxon>
        <taxon>Eubacteriales</taxon>
        <taxon>Clostridiaceae</taxon>
        <taxon>Clostridium</taxon>
    </lineage>
</organism>
<accession>Q97TS7</accession>
<keyword evidence="2 4" id="KW-0472">Membrane</keyword>
<dbReference type="PIRSF" id="PIRSF005690">
    <property type="entry name" value="GerBA"/>
    <property type="match status" value="1"/>
</dbReference>
<dbReference type="PANTHER" id="PTHR22550">
    <property type="entry name" value="SPORE GERMINATION PROTEIN"/>
    <property type="match status" value="1"/>
</dbReference>
<dbReference type="AlphaFoldDB" id="Q97TS7"/>
<feature type="transmembrane region" description="Helical" evidence="4">
    <location>
        <begin position="362"/>
        <end position="380"/>
    </location>
</feature>
<reference evidence="5 6" key="1">
    <citation type="journal article" date="2001" name="J. Bacteriol.">
        <title>Genome sequence and comparative analysis of the solvent-producing bacterium Clostridium acetobutylicum.</title>
        <authorList>
            <person name="Nolling J."/>
            <person name="Breton G."/>
            <person name="Omelchenko M.V."/>
            <person name="Makarova K.S."/>
            <person name="Zeng Q."/>
            <person name="Gibson R."/>
            <person name="Lee H.M."/>
            <person name="Dubois J."/>
            <person name="Qiu D."/>
            <person name="Hitti J."/>
            <person name="Wolf Y.I."/>
            <person name="Tatusov R.L."/>
            <person name="Sabathe F."/>
            <person name="Doucette-Stamm L."/>
            <person name="Soucaille P."/>
            <person name="Daly M.J."/>
            <person name="Bennett G.N."/>
            <person name="Koonin E.V."/>
            <person name="Smith D.R."/>
        </authorList>
    </citation>
    <scope>NUCLEOTIDE SEQUENCE [LARGE SCALE GENOMIC DNA]</scope>
    <source>
        <strain evidence="6">ATCC 824 / DSM 792 / JCM 1419 / LMG 5710 / VKM B-1787</strain>
        <plasmid evidence="6">pSOL1</plasmid>
    </source>
</reference>
<proteinExistence type="inferred from homology"/>
<keyword evidence="6" id="KW-1185">Reference proteome</keyword>
<dbReference type="OrthoDB" id="9772630at2"/>
<dbReference type="Proteomes" id="UP000000814">
    <property type="component" value="Plasmid pSOL1"/>
</dbReference>
<name>Q97TS7_CLOAB</name>
<sequence length="533" mass="59143">MLSYLNKKLKFIKHKPPTNYESNQNSKKELKLSSSLTKNLNTLKGIIGTSSDTIYREFSFGSKMQIKAALIFFKGLTEKKIINQTIMKPFMYDDRIKSLEPDLSSGILKVVKDGLISVGDVKESDDINNLVSTCLSGNTIFLLDGSNKALIVDTQGWPSRAIEEPKTDVVIRGPREGFSENLNSNMSLLRRKIKNPNLTFENMKIGKQTDTDICLVYLKNVVNPKLIEEIRTRLDKIDTDSILESGYIEQYIEDESFSIFPTIGNSEKPDIVAAKILEGRAAILVDGTPFALTVPMLFIEGFQSSEDYYSRPYYASFIRILRFVSFSISILLPVTYVALSTFHQELIPTTLLFTMAAAHEGVPFPAFLEALMMMIVFEILREAGIRLPRNVGQAVSIVGALVIGEAVVSAGLVGGIMVIVVALTAIASFVVPSYTDVTAILRLLLLFLGALLGIYGIGIGLLAVLIHLVSLRSFGTPYLSPLAPVTARDLKDSFLRFPLWSMFTRPRTIGWHNLRKSNSGNKPVKPSHRNSKE</sequence>
<feature type="transmembrane region" description="Helical" evidence="4">
    <location>
        <begin position="401"/>
        <end position="431"/>
    </location>
</feature>
<feature type="transmembrane region" description="Helical" evidence="4">
    <location>
        <begin position="320"/>
        <end position="342"/>
    </location>
</feature>
<dbReference type="InterPro" id="IPR050768">
    <property type="entry name" value="UPF0353/GerABKA_families"/>
</dbReference>
<dbReference type="Pfam" id="PF03323">
    <property type="entry name" value="GerA"/>
    <property type="match status" value="1"/>
</dbReference>
<protein>
    <submittedName>
        <fullName evidence="5">Spore germination protein, GRKA</fullName>
    </submittedName>
</protein>
<keyword evidence="4" id="KW-1133">Transmembrane helix</keyword>
<evidence type="ECO:0000313" key="5">
    <source>
        <dbReference type="EMBL" id="AAK76766.1"/>
    </source>
</evidence>
<evidence type="ECO:0000256" key="2">
    <source>
        <dbReference type="ARBA" id="ARBA00023136"/>
    </source>
</evidence>
<feature type="region of interest" description="Disordered" evidence="3">
    <location>
        <begin position="514"/>
        <end position="533"/>
    </location>
</feature>
<evidence type="ECO:0000256" key="4">
    <source>
        <dbReference type="SAM" id="Phobius"/>
    </source>
</evidence>
<gene>
    <name evidence="5" type="primary">grka</name>
    <name evidence="5" type="ordered locus">CA_P0020</name>
</gene>
<geneLocation type="plasmid" evidence="5 6">
    <name>pSOL1</name>
</geneLocation>
<dbReference type="PATRIC" id="fig|272562.8.peg.18"/>
<evidence type="ECO:0000256" key="1">
    <source>
        <dbReference type="ARBA" id="ARBA00005278"/>
    </source>
</evidence>
<keyword evidence="4" id="KW-0812">Transmembrane</keyword>
<dbReference type="KEGG" id="cac:CA_P0020"/>
<keyword evidence="5" id="KW-0614">Plasmid</keyword>
<dbReference type="EMBL" id="AE001438">
    <property type="protein sequence ID" value="AAK76766.1"/>
    <property type="molecule type" value="Genomic_DNA"/>
</dbReference>
<evidence type="ECO:0000256" key="3">
    <source>
        <dbReference type="SAM" id="MobiDB-lite"/>
    </source>
</evidence>
<comment type="similarity">
    <text evidence="1">Belongs to the GerABKA family.</text>
</comment>
<dbReference type="RefSeq" id="WP_010890705.1">
    <property type="nucleotide sequence ID" value="NC_001988.2"/>
</dbReference>
<dbReference type="InterPro" id="IPR004995">
    <property type="entry name" value="Spore_Ger"/>
</dbReference>
<dbReference type="GO" id="GO:0009847">
    <property type="term" value="P:spore germination"/>
    <property type="evidence" value="ECO:0007669"/>
    <property type="project" value="InterPro"/>
</dbReference>
<dbReference type="PANTHER" id="PTHR22550:SF5">
    <property type="entry name" value="LEUCINE ZIPPER PROTEIN 4"/>
    <property type="match status" value="1"/>
</dbReference>
<feature type="transmembrane region" description="Helical" evidence="4">
    <location>
        <begin position="443"/>
        <end position="469"/>
    </location>
</feature>
<dbReference type="HOGENOM" id="CLU_021639_4_1_9"/>
<dbReference type="GO" id="GO:0016020">
    <property type="term" value="C:membrane"/>
    <property type="evidence" value="ECO:0007669"/>
    <property type="project" value="InterPro"/>
</dbReference>